<dbReference type="AlphaFoldDB" id="S4XEE5"/>
<dbReference type="PATRIC" id="fig|1200352.3.peg.1310"/>
<reference evidence="3 4" key="1">
    <citation type="submission" date="2012-06" db="EMBL/GenBank/DDBJ databases">
        <title>Complete genome sequence of Corynebacterium terpenotabidum Y-11 (=DSM 44721).</title>
        <authorList>
            <person name="Ruckert C."/>
            <person name="Albersmeier A."/>
            <person name="Al-Dilaimi A."/>
            <person name="Szczepanowski R."/>
            <person name="Kalinowski J."/>
        </authorList>
    </citation>
    <scope>NUCLEOTIDE SEQUENCE [LARGE SCALE GENOMIC DNA]</scope>
    <source>
        <strain evidence="3 4">Y-11</strain>
    </source>
</reference>
<gene>
    <name evidence="3" type="ORF">A606_06435</name>
</gene>
<keyword evidence="2" id="KW-0472">Membrane</keyword>
<dbReference type="eggNOG" id="ENOG5031IRR">
    <property type="taxonomic scope" value="Bacteria"/>
</dbReference>
<sequence length="265" mass="28627">MNDSVNDNPTTETPTLAERQRQRTAAIEARVDSLAEAAGGDLAKAERQAAGTIIIGSATVPTIIGILMVLVALFLPHSGEVRGFDVLLYTDRADEFLTTMPERIFVWLYFIGGVLLTPATLLSKSSLVAWVNWVVGGISVFYCILAAGMRNTRGPNEPGSGPSVGMFLAGLGMLIIVVALSTRIFRRTAVQAAMNARRRAAADRDEASQAAQQRLRVGLPAVTRDVYVDDRRQKAAARRRWREQPTTAQEASADNLPGTEHPGTP</sequence>
<feature type="transmembrane region" description="Helical" evidence="2">
    <location>
        <begin position="164"/>
        <end position="185"/>
    </location>
</feature>
<keyword evidence="2" id="KW-0812">Transmembrane</keyword>
<protein>
    <submittedName>
        <fullName evidence="3">Uncharacterized protein</fullName>
    </submittedName>
</protein>
<feature type="transmembrane region" description="Helical" evidence="2">
    <location>
        <begin position="104"/>
        <end position="122"/>
    </location>
</feature>
<dbReference type="STRING" id="1200352.A606_06435"/>
<organism evidence="3 4">
    <name type="scientific">Corynebacterium terpenotabidum Y-11</name>
    <dbReference type="NCBI Taxonomy" id="1200352"/>
    <lineage>
        <taxon>Bacteria</taxon>
        <taxon>Bacillati</taxon>
        <taxon>Actinomycetota</taxon>
        <taxon>Actinomycetes</taxon>
        <taxon>Mycobacteriales</taxon>
        <taxon>Corynebacteriaceae</taxon>
        <taxon>Corynebacterium</taxon>
    </lineage>
</organism>
<evidence type="ECO:0000256" key="2">
    <source>
        <dbReference type="SAM" id="Phobius"/>
    </source>
</evidence>
<proteinExistence type="predicted"/>
<feature type="region of interest" description="Disordered" evidence="1">
    <location>
        <begin position="1"/>
        <end position="21"/>
    </location>
</feature>
<evidence type="ECO:0000313" key="4">
    <source>
        <dbReference type="Proteomes" id="UP000014809"/>
    </source>
</evidence>
<accession>S4XEE5</accession>
<feature type="transmembrane region" description="Helical" evidence="2">
    <location>
        <begin position="53"/>
        <end position="75"/>
    </location>
</feature>
<feature type="compositionally biased region" description="Polar residues" evidence="1">
    <location>
        <begin position="1"/>
        <end position="14"/>
    </location>
</feature>
<feature type="transmembrane region" description="Helical" evidence="2">
    <location>
        <begin position="129"/>
        <end position="149"/>
    </location>
</feature>
<feature type="region of interest" description="Disordered" evidence="1">
    <location>
        <begin position="233"/>
        <end position="265"/>
    </location>
</feature>
<dbReference type="HOGENOM" id="CLU_094889_0_0_11"/>
<dbReference type="Proteomes" id="UP000014809">
    <property type="component" value="Chromosome"/>
</dbReference>
<name>S4XEE5_9CORY</name>
<keyword evidence="2" id="KW-1133">Transmembrane helix</keyword>
<dbReference type="KEGG" id="cter:A606_06435"/>
<keyword evidence="4" id="KW-1185">Reference proteome</keyword>
<evidence type="ECO:0000256" key="1">
    <source>
        <dbReference type="SAM" id="MobiDB-lite"/>
    </source>
</evidence>
<dbReference type="EMBL" id="CP003696">
    <property type="protein sequence ID" value="AGP30934.1"/>
    <property type="molecule type" value="Genomic_DNA"/>
</dbReference>
<evidence type="ECO:0000313" key="3">
    <source>
        <dbReference type="EMBL" id="AGP30934.1"/>
    </source>
</evidence>
<dbReference type="RefSeq" id="WP_020441295.1">
    <property type="nucleotide sequence ID" value="NC_021663.1"/>
</dbReference>